<feature type="transmembrane region" description="Helical" evidence="1">
    <location>
        <begin position="135"/>
        <end position="153"/>
    </location>
</feature>
<name>A0A2N8HEP6_9BACT</name>
<dbReference type="Proteomes" id="UP000236000">
    <property type="component" value="Unassembled WGS sequence"/>
</dbReference>
<evidence type="ECO:0000313" key="2">
    <source>
        <dbReference type="EMBL" id="PNC18491.1"/>
    </source>
</evidence>
<sequence length="864" mass="94835">MEPASSRPVLTSLASMAFALAALFLFLAVRGIWPLGGHFLEYMDNGQLVYPTLKYYASALMSGVCDGSFFYDVNSGAGIRVSPTLPHQLLVPSTWIAVALGDSFLLKDMVWVMLADVMCACLTASWFLRRVFPSLSVCWAVLLTAGYALGGFFQTKYGFMQFLDHAAMFPLFALGLYRLVNGGKGWLYAVGLFLLATSLYSAFMAVVLGWLFAWALTLPLKGTEERRVRLARVFWYTAAVTLATCYYWLPMMDMSRDSMRSLFMTAPTFFELTWPFDPPKFLERLYACLPGMACASLVAVYLAYGRKDAPASDQGRRLFLLLLGASVLPAFIEPLHRAAHLWSYVDFPVRFGFIPNLVGVSFCAWILSGGRLPEPVGRGWGWGLCLGLPAAAFAVSLLVLSVTEIDLAVRLLPLLFFMCAWLCWRHVKGGKLAWSIAAVMMLGLPVGAAAFWKRGEEEKAAVQTLHAEWLARRMDGCAGLLRVKDRDRLLVDNSACLGPVPSISNFRHTTSIAHFRFLKNLGYRDEFTRTYGQGGTLFSDLLLGNGFVLASRPVEGMENVLSGQGMYLYRLPGARWGMVVPQNALGLRLDAEADVFTNLNALHAALCPSAEGPLYVPVEVRAEKDGNGYKGRIPECPGAVYGFPQTDMDDFLVNGLAVPIMAVAQKKPGWTGRTYNGVLELKQAGRAGETIVEGTMRRPVEIPLLAATARVPEQEVPVLGREQDKHGLEVRGQGGHVEAVLSAGKGEALMIPVVYDRGWKAECNGVEAPIEKVGELMAVRLDEGRNRVVFDYYPPLLKVALLVSAGAVVFFLLYAWRVRRHPESLLGKLAVAAGYRLFLCCSALVLGAVYIGSVVLFIVQSLGM</sequence>
<proteinExistence type="predicted"/>
<feature type="transmembrane region" description="Helical" evidence="1">
    <location>
        <begin position="347"/>
        <end position="367"/>
    </location>
</feature>
<keyword evidence="1" id="KW-1133">Transmembrane helix</keyword>
<feature type="transmembrane region" description="Helical" evidence="1">
    <location>
        <begin position="109"/>
        <end position="128"/>
    </location>
</feature>
<dbReference type="PANTHER" id="PTHR38454">
    <property type="entry name" value="INTEGRAL MEMBRANE PROTEIN-RELATED"/>
    <property type="match status" value="1"/>
</dbReference>
<dbReference type="InterPro" id="IPR018580">
    <property type="entry name" value="Uncharacterised_YfhO"/>
</dbReference>
<dbReference type="PANTHER" id="PTHR38454:SF1">
    <property type="entry name" value="INTEGRAL MEMBRANE PROTEIN"/>
    <property type="match status" value="1"/>
</dbReference>
<dbReference type="OrthoDB" id="199002at2"/>
<reference evidence="2 3" key="1">
    <citation type="journal article" date="2017" name="BMC Genomics">
        <title>Genome sequencing of 39 Akkermansia muciniphila isolates reveals its population structure, genomic and functional diverisity, and global distribution in mammalian gut microbiotas.</title>
        <authorList>
            <person name="Guo X."/>
            <person name="Li S."/>
            <person name="Zhang J."/>
            <person name="Wu F."/>
            <person name="Li X."/>
            <person name="Wu D."/>
            <person name="Zhang M."/>
            <person name="Ou Z."/>
            <person name="Jie Z."/>
            <person name="Yan Q."/>
            <person name="Li P."/>
            <person name="Yi J."/>
            <person name="Peng Y."/>
        </authorList>
    </citation>
    <scope>NUCLEOTIDE SEQUENCE [LARGE SCALE GENOMIC DNA]</scope>
    <source>
        <strain evidence="2 3">GP24</strain>
    </source>
</reference>
<feature type="transmembrane region" description="Helical" evidence="1">
    <location>
        <begin position="379"/>
        <end position="400"/>
    </location>
</feature>
<feature type="transmembrane region" description="Helical" evidence="1">
    <location>
        <begin position="433"/>
        <end position="452"/>
    </location>
</feature>
<feature type="transmembrane region" description="Helical" evidence="1">
    <location>
        <begin position="836"/>
        <end position="859"/>
    </location>
</feature>
<evidence type="ECO:0000256" key="1">
    <source>
        <dbReference type="SAM" id="Phobius"/>
    </source>
</evidence>
<feature type="transmembrane region" description="Helical" evidence="1">
    <location>
        <begin position="12"/>
        <end position="33"/>
    </location>
</feature>
<feature type="transmembrane region" description="Helical" evidence="1">
    <location>
        <begin position="285"/>
        <end position="304"/>
    </location>
</feature>
<dbReference type="RefSeq" id="WP_102713135.1">
    <property type="nucleotide sequence ID" value="NZ_PJKA01000009.1"/>
</dbReference>
<feature type="transmembrane region" description="Helical" evidence="1">
    <location>
        <begin position="187"/>
        <end position="213"/>
    </location>
</feature>
<feature type="transmembrane region" description="Helical" evidence="1">
    <location>
        <begin position="233"/>
        <end position="249"/>
    </location>
</feature>
<evidence type="ECO:0008006" key="4">
    <source>
        <dbReference type="Google" id="ProtNLM"/>
    </source>
</evidence>
<dbReference type="EMBL" id="PJKA01000009">
    <property type="protein sequence ID" value="PNC18491.1"/>
    <property type="molecule type" value="Genomic_DNA"/>
</dbReference>
<protein>
    <recommendedName>
        <fullName evidence="4">YfhO family protein</fullName>
    </recommendedName>
</protein>
<dbReference type="Pfam" id="PF09586">
    <property type="entry name" value="YfhO"/>
    <property type="match status" value="2"/>
</dbReference>
<evidence type="ECO:0000313" key="3">
    <source>
        <dbReference type="Proteomes" id="UP000236000"/>
    </source>
</evidence>
<organism evidence="2 3">
    <name type="scientific">Akkermansia muciniphila</name>
    <dbReference type="NCBI Taxonomy" id="239935"/>
    <lineage>
        <taxon>Bacteria</taxon>
        <taxon>Pseudomonadati</taxon>
        <taxon>Verrucomicrobiota</taxon>
        <taxon>Verrucomicrobiia</taxon>
        <taxon>Verrucomicrobiales</taxon>
        <taxon>Akkermansiaceae</taxon>
        <taxon>Akkermansia</taxon>
    </lineage>
</organism>
<dbReference type="AlphaFoldDB" id="A0A2N8HEP6"/>
<gene>
    <name evidence="2" type="ORF">CXU22_04885</name>
</gene>
<keyword evidence="1" id="KW-0472">Membrane</keyword>
<comment type="caution">
    <text evidence="2">The sequence shown here is derived from an EMBL/GenBank/DDBJ whole genome shotgun (WGS) entry which is preliminary data.</text>
</comment>
<keyword evidence="1" id="KW-0812">Transmembrane</keyword>
<accession>A0A2N8HEP6</accession>
<feature type="transmembrane region" description="Helical" evidence="1">
    <location>
        <begin position="795"/>
        <end position="816"/>
    </location>
</feature>
<feature type="transmembrane region" description="Helical" evidence="1">
    <location>
        <begin position="407"/>
        <end position="427"/>
    </location>
</feature>
<feature type="transmembrane region" description="Helical" evidence="1">
    <location>
        <begin position="316"/>
        <end position="335"/>
    </location>
</feature>